<dbReference type="OrthoDB" id="69229at2759"/>
<dbReference type="Proteomes" id="UP000253551">
    <property type="component" value="Unassembled WGS sequence"/>
</dbReference>
<organism evidence="2 3">
    <name type="scientific">Rhizopus stolonifer</name>
    <name type="common">Rhizopus nigricans</name>
    <dbReference type="NCBI Taxonomy" id="4846"/>
    <lineage>
        <taxon>Eukaryota</taxon>
        <taxon>Fungi</taxon>
        <taxon>Fungi incertae sedis</taxon>
        <taxon>Mucoromycota</taxon>
        <taxon>Mucoromycotina</taxon>
        <taxon>Mucoromycetes</taxon>
        <taxon>Mucorales</taxon>
        <taxon>Mucorineae</taxon>
        <taxon>Rhizopodaceae</taxon>
        <taxon>Rhizopus</taxon>
    </lineage>
</organism>
<comment type="caution">
    <text evidence="2">The sequence shown here is derived from an EMBL/GenBank/DDBJ whole genome shotgun (WGS) entry which is preliminary data.</text>
</comment>
<name>A0A367KKA8_RHIST</name>
<keyword evidence="3" id="KW-1185">Reference proteome</keyword>
<feature type="region of interest" description="Disordered" evidence="1">
    <location>
        <begin position="131"/>
        <end position="152"/>
    </location>
</feature>
<reference evidence="2 3" key="1">
    <citation type="journal article" date="2018" name="G3 (Bethesda)">
        <title>Phylogenetic and Phylogenomic Definition of Rhizopus Species.</title>
        <authorList>
            <person name="Gryganskyi A.P."/>
            <person name="Golan J."/>
            <person name="Dolatabadi S."/>
            <person name="Mondo S."/>
            <person name="Robb S."/>
            <person name="Idnurm A."/>
            <person name="Muszewska A."/>
            <person name="Steczkiewicz K."/>
            <person name="Masonjones S."/>
            <person name="Liao H.L."/>
            <person name="Gajdeczka M.T."/>
            <person name="Anike F."/>
            <person name="Vuek A."/>
            <person name="Anishchenko I.M."/>
            <person name="Voigt K."/>
            <person name="de Hoog G.S."/>
            <person name="Smith M.E."/>
            <person name="Heitman J."/>
            <person name="Vilgalys R."/>
            <person name="Stajich J.E."/>
        </authorList>
    </citation>
    <scope>NUCLEOTIDE SEQUENCE [LARGE SCALE GENOMIC DNA]</scope>
    <source>
        <strain evidence="2 3">LSU 92-RS-03</strain>
    </source>
</reference>
<gene>
    <name evidence="2" type="ORF">CU098_004543</name>
</gene>
<evidence type="ECO:0000313" key="2">
    <source>
        <dbReference type="EMBL" id="RCI02571.1"/>
    </source>
</evidence>
<accession>A0A367KKA8</accession>
<dbReference type="STRING" id="4846.A0A367KKA8"/>
<protein>
    <submittedName>
        <fullName evidence="2">Uncharacterized protein</fullName>
    </submittedName>
</protein>
<evidence type="ECO:0000256" key="1">
    <source>
        <dbReference type="SAM" id="MobiDB-lite"/>
    </source>
</evidence>
<evidence type="ECO:0000313" key="3">
    <source>
        <dbReference type="Proteomes" id="UP000253551"/>
    </source>
</evidence>
<proteinExistence type="predicted"/>
<dbReference type="EMBL" id="PJQM01001341">
    <property type="protein sequence ID" value="RCI02571.1"/>
    <property type="molecule type" value="Genomic_DNA"/>
</dbReference>
<sequence length="178" mass="21132">METRYNQLVLISKRAEAANNRINEIINTLGWDRQDLKKRYSRDILHKSHSAKKKKSSLFFYKNASSVISFVDTQWTEEHKNIIDASLLKSLQESKIEKCQLYDQVIQRSNQLRQPSNSNIHDDISQIVYEKQQKEKKKRKEQERGNKPKKHRIKMKVISATELQKELIDAYMQTQNKN</sequence>
<dbReference type="AlphaFoldDB" id="A0A367KKA8"/>